<name>A0AAV8V2C7_9RHOD</name>
<keyword evidence="1" id="KW-0472">Membrane</keyword>
<accession>A0AAV8V2C7</accession>
<evidence type="ECO:0008006" key="4">
    <source>
        <dbReference type="Google" id="ProtNLM"/>
    </source>
</evidence>
<dbReference type="SUPFAM" id="SSF103511">
    <property type="entry name" value="Chlorophyll a-b binding protein"/>
    <property type="match status" value="1"/>
</dbReference>
<dbReference type="Proteomes" id="UP001157974">
    <property type="component" value="Unassembled WGS sequence"/>
</dbReference>
<keyword evidence="3" id="KW-1185">Reference proteome</keyword>
<evidence type="ECO:0000256" key="1">
    <source>
        <dbReference type="SAM" id="Phobius"/>
    </source>
</evidence>
<keyword evidence="1" id="KW-1133">Transmembrane helix</keyword>
<reference evidence="2 3" key="1">
    <citation type="journal article" date="2023" name="Nat. Commun.">
        <title>Origin of minicircular mitochondrial genomes in red algae.</title>
        <authorList>
            <person name="Lee Y."/>
            <person name="Cho C.H."/>
            <person name="Lee Y.M."/>
            <person name="Park S.I."/>
            <person name="Yang J.H."/>
            <person name="West J.A."/>
            <person name="Bhattacharya D."/>
            <person name="Yoon H.S."/>
        </authorList>
    </citation>
    <scope>NUCLEOTIDE SEQUENCE [LARGE SCALE GENOMIC DNA]</scope>
    <source>
        <strain evidence="2 3">CCMP1338</strain>
        <tissue evidence="2">Whole cell</tissue>
    </source>
</reference>
<dbReference type="GO" id="GO:0009507">
    <property type="term" value="C:chloroplast"/>
    <property type="evidence" value="ECO:0007669"/>
    <property type="project" value="UniProtKB-SubCell"/>
</dbReference>
<organism evidence="2 3">
    <name type="scientific">Rhodosorus marinus</name>
    <dbReference type="NCBI Taxonomy" id="101924"/>
    <lineage>
        <taxon>Eukaryota</taxon>
        <taxon>Rhodophyta</taxon>
        <taxon>Stylonematophyceae</taxon>
        <taxon>Stylonematales</taxon>
        <taxon>Stylonemataceae</taxon>
        <taxon>Rhodosorus</taxon>
    </lineage>
</organism>
<keyword evidence="1" id="KW-0812">Transmembrane</keyword>
<evidence type="ECO:0000313" key="3">
    <source>
        <dbReference type="Proteomes" id="UP001157974"/>
    </source>
</evidence>
<gene>
    <name evidence="2" type="ORF">NDN08_005704</name>
</gene>
<dbReference type="Gene3D" id="1.10.3460.10">
    <property type="entry name" value="Chlorophyll a/b binding protein domain"/>
    <property type="match status" value="1"/>
</dbReference>
<sequence>MLGFVGGVAGSFSRPVVGRSTFCGSAVRVAAVRPSSGPQANMYGIFTKAMTEFKDDFPQFAKRGWGATVKAETWNGRHAMFGMLVFWITAYCKGHGLIPNPSMILDPKMWGPLADLGGGAGGIPNERAIILIAHVHVLLVSIAAAIAPFSFQDKLLLDEGETDLEPLGLIPDMKPGMTREAETWNGRLAMLGVMVLAGGAFGTGTSVIDLTNKMFGGVFF</sequence>
<evidence type="ECO:0000313" key="2">
    <source>
        <dbReference type="EMBL" id="KAJ8909005.1"/>
    </source>
</evidence>
<feature type="transmembrane region" description="Helical" evidence="1">
    <location>
        <begin position="188"/>
        <end position="210"/>
    </location>
</feature>
<proteinExistence type="predicted"/>
<feature type="transmembrane region" description="Helical" evidence="1">
    <location>
        <begin position="128"/>
        <end position="151"/>
    </location>
</feature>
<protein>
    <recommendedName>
        <fullName evidence="4">PSI subunit V</fullName>
    </recommendedName>
</protein>
<dbReference type="AlphaFoldDB" id="A0AAV8V2C7"/>
<comment type="caution">
    <text evidence="2">The sequence shown here is derived from an EMBL/GenBank/DDBJ whole genome shotgun (WGS) entry which is preliminary data.</text>
</comment>
<dbReference type="EMBL" id="JAMWBK010000001">
    <property type="protein sequence ID" value="KAJ8909005.1"/>
    <property type="molecule type" value="Genomic_DNA"/>
</dbReference>